<reference evidence="5" key="3">
    <citation type="submission" date="2020-06" db="EMBL/GenBank/DDBJ databases">
        <title>Helianthus annuus Genome sequencing and assembly Release 2.</title>
        <authorList>
            <person name="Gouzy J."/>
            <person name="Langlade N."/>
            <person name="Munos S."/>
        </authorList>
    </citation>
    <scope>NUCLEOTIDE SEQUENCE</scope>
    <source>
        <tissue evidence="5">Leaves</tissue>
    </source>
</reference>
<evidence type="ECO:0000256" key="3">
    <source>
        <dbReference type="SAM" id="Phobius"/>
    </source>
</evidence>
<dbReference type="Gramene" id="mRNA:HanXRQr2_Chr01g0005051">
    <property type="protein sequence ID" value="mRNA:HanXRQr2_Chr01g0005051"/>
    <property type="gene ID" value="HanXRQr2_Chr01g0005051"/>
</dbReference>
<dbReference type="EMBL" id="MNCJ02000316">
    <property type="protein sequence ID" value="KAF5820694.1"/>
    <property type="molecule type" value="Genomic_DNA"/>
</dbReference>
<keyword evidence="7" id="KW-1185">Reference proteome</keyword>
<proteinExistence type="predicted"/>
<dbReference type="PROSITE" id="PS00300">
    <property type="entry name" value="SRP54"/>
    <property type="match status" value="1"/>
</dbReference>
<reference evidence="5 7" key="1">
    <citation type="journal article" date="2017" name="Nature">
        <title>The sunflower genome provides insights into oil metabolism, flowering and Asterid evolution.</title>
        <authorList>
            <person name="Badouin H."/>
            <person name="Gouzy J."/>
            <person name="Grassa C.J."/>
            <person name="Murat F."/>
            <person name="Staton S.E."/>
            <person name="Cottret L."/>
            <person name="Lelandais-Briere C."/>
            <person name="Owens G.L."/>
            <person name="Carrere S."/>
            <person name="Mayjonade B."/>
            <person name="Legrand L."/>
            <person name="Gill N."/>
            <person name="Kane N.C."/>
            <person name="Bowers J.E."/>
            <person name="Hubner S."/>
            <person name="Bellec A."/>
            <person name="Berard A."/>
            <person name="Berges H."/>
            <person name="Blanchet N."/>
            <person name="Boniface M.C."/>
            <person name="Brunel D."/>
            <person name="Catrice O."/>
            <person name="Chaidir N."/>
            <person name="Claudel C."/>
            <person name="Donnadieu C."/>
            <person name="Faraut T."/>
            <person name="Fievet G."/>
            <person name="Helmstetter N."/>
            <person name="King M."/>
            <person name="Knapp S.J."/>
            <person name="Lai Z."/>
            <person name="Le Paslier M.C."/>
            <person name="Lippi Y."/>
            <person name="Lorenzon L."/>
            <person name="Mandel J.R."/>
            <person name="Marage G."/>
            <person name="Marchand G."/>
            <person name="Marquand E."/>
            <person name="Bret-Mestries E."/>
            <person name="Morien E."/>
            <person name="Nambeesan S."/>
            <person name="Nguyen T."/>
            <person name="Pegot-Espagnet P."/>
            <person name="Pouilly N."/>
            <person name="Raftis F."/>
            <person name="Sallet E."/>
            <person name="Schiex T."/>
            <person name="Thomas J."/>
            <person name="Vandecasteele C."/>
            <person name="Vares D."/>
            <person name="Vear F."/>
            <person name="Vautrin S."/>
            <person name="Crespi M."/>
            <person name="Mangin B."/>
            <person name="Burke J.M."/>
            <person name="Salse J."/>
            <person name="Munos S."/>
            <person name="Vincourt P."/>
            <person name="Rieseberg L.H."/>
            <person name="Langlade N.B."/>
        </authorList>
    </citation>
    <scope>NUCLEOTIDE SEQUENCE [LARGE SCALE GENOMIC DNA]</scope>
    <source>
        <strain evidence="7">cv. SF193</strain>
        <tissue evidence="5">Leaves</tissue>
    </source>
</reference>
<dbReference type="EMBL" id="CM007893">
    <property type="protein sequence ID" value="OTG26982.1"/>
    <property type="molecule type" value="Genomic_DNA"/>
</dbReference>
<sequence length="152" mass="18033">MNTYKYINKLCLVYKKRHTYVPIVWVHFTLFKKPDIARIFYFISAWLIFCDLFWFLCGVQGPIDGYLISNRTYRVAATKRPLLFIGTGEHMDEFELIEIMCSDLIWDFVCWVLDLINRGGNFIVVQVLADLQRFYTNREAFGFVSWKIGTKC</sequence>
<name>A0A251UW43_HELAN</name>
<dbReference type="GO" id="GO:0005525">
    <property type="term" value="F:GTP binding"/>
    <property type="evidence" value="ECO:0007669"/>
    <property type="project" value="UniProtKB-KW"/>
</dbReference>
<dbReference type="GO" id="GO:0006614">
    <property type="term" value="P:SRP-dependent cotranslational protein targeting to membrane"/>
    <property type="evidence" value="ECO:0007669"/>
    <property type="project" value="InterPro"/>
</dbReference>
<keyword evidence="3" id="KW-1133">Transmembrane helix</keyword>
<evidence type="ECO:0000259" key="4">
    <source>
        <dbReference type="PROSITE" id="PS00300"/>
    </source>
</evidence>
<gene>
    <name evidence="6" type="ORF">HannXRQ_Chr04g0095051</name>
    <name evidence="5" type="ORF">HanXRQr2_Chr01g0005051</name>
</gene>
<evidence type="ECO:0000256" key="2">
    <source>
        <dbReference type="ARBA" id="ARBA00023134"/>
    </source>
</evidence>
<evidence type="ECO:0000256" key="1">
    <source>
        <dbReference type="ARBA" id="ARBA00022741"/>
    </source>
</evidence>
<accession>A0A251UW43</accession>
<keyword evidence="1" id="KW-0547">Nucleotide-binding</keyword>
<evidence type="ECO:0000313" key="7">
    <source>
        <dbReference type="Proteomes" id="UP000215914"/>
    </source>
</evidence>
<reference evidence="6" key="2">
    <citation type="submission" date="2017-02" db="EMBL/GenBank/DDBJ databases">
        <title>Sunflower complete genome.</title>
        <authorList>
            <person name="Langlade N."/>
            <person name="Munos S."/>
        </authorList>
    </citation>
    <scope>NUCLEOTIDE SEQUENCE [LARGE SCALE GENOMIC DNA]</scope>
    <source>
        <tissue evidence="6">Leaves</tissue>
    </source>
</reference>
<keyword evidence="3" id="KW-0472">Membrane</keyword>
<dbReference type="Proteomes" id="UP000215914">
    <property type="component" value="Chromosome 4"/>
</dbReference>
<protein>
    <submittedName>
        <fullName evidence="5 6">Signal recognition particle, SRP54 subunit, GTPase domain-containing protein</fullName>
    </submittedName>
</protein>
<dbReference type="InterPro" id="IPR000897">
    <property type="entry name" value="SRP54_GTPase_dom"/>
</dbReference>
<feature type="transmembrane region" description="Helical" evidence="3">
    <location>
        <begin position="39"/>
        <end position="56"/>
    </location>
</feature>
<organism evidence="6 7">
    <name type="scientific">Helianthus annuus</name>
    <name type="common">Common sunflower</name>
    <dbReference type="NCBI Taxonomy" id="4232"/>
    <lineage>
        <taxon>Eukaryota</taxon>
        <taxon>Viridiplantae</taxon>
        <taxon>Streptophyta</taxon>
        <taxon>Embryophyta</taxon>
        <taxon>Tracheophyta</taxon>
        <taxon>Spermatophyta</taxon>
        <taxon>Magnoliopsida</taxon>
        <taxon>eudicotyledons</taxon>
        <taxon>Gunneridae</taxon>
        <taxon>Pentapetalae</taxon>
        <taxon>asterids</taxon>
        <taxon>campanulids</taxon>
        <taxon>Asterales</taxon>
        <taxon>Asteraceae</taxon>
        <taxon>Asteroideae</taxon>
        <taxon>Heliantheae alliance</taxon>
        <taxon>Heliantheae</taxon>
        <taxon>Helianthus</taxon>
    </lineage>
</organism>
<dbReference type="InParanoid" id="A0A251UW43"/>
<dbReference type="AlphaFoldDB" id="A0A251UW43"/>
<evidence type="ECO:0000313" key="5">
    <source>
        <dbReference type="EMBL" id="KAF5820694.1"/>
    </source>
</evidence>
<evidence type="ECO:0000313" key="6">
    <source>
        <dbReference type="EMBL" id="OTG26982.1"/>
    </source>
</evidence>
<feature type="domain" description="SRP54-type proteins GTP-binding" evidence="4">
    <location>
        <begin position="81"/>
        <end position="94"/>
    </location>
</feature>
<keyword evidence="3" id="KW-0812">Transmembrane</keyword>
<keyword evidence="2" id="KW-0342">GTP-binding</keyword>